<reference evidence="1" key="1">
    <citation type="submission" date="2022-07" db="EMBL/GenBank/DDBJ databases">
        <title>Isolation, identification, and degradation of a PFOSA degrading strain from sewage treatment plant.</title>
        <authorList>
            <person name="Zhang L."/>
            <person name="Huo Y."/>
        </authorList>
    </citation>
    <scope>NUCLEOTIDE SEQUENCE</scope>
    <source>
        <strain evidence="1">C1</strain>
    </source>
</reference>
<organism evidence="1 2">
    <name type="scientific">Flavobacterium cerinum</name>
    <dbReference type="NCBI Taxonomy" id="2502784"/>
    <lineage>
        <taxon>Bacteria</taxon>
        <taxon>Pseudomonadati</taxon>
        <taxon>Bacteroidota</taxon>
        <taxon>Flavobacteriia</taxon>
        <taxon>Flavobacteriales</taxon>
        <taxon>Flavobacteriaceae</taxon>
        <taxon>Flavobacterium</taxon>
    </lineage>
</organism>
<sequence>MEEIVNRVANSALQVFDLEDYFPEGPRFTIDVSQWLYEGFVLREKDFREQLKNYDWETYKNGFVALSCSTDAIVPAWAFMLITAYLEPVAQKVFWGTIPQMEIALYQELLQNLDYTAYQDKPVIIKGCSKKPVPQEVYVLATQKLMPIAKSIMFGEACSAVPVYKRK</sequence>
<accession>A0ABY5IX89</accession>
<evidence type="ECO:0000313" key="1">
    <source>
        <dbReference type="EMBL" id="UUC46353.1"/>
    </source>
</evidence>
<dbReference type="InterPro" id="IPR018914">
    <property type="entry name" value="DUF2480"/>
</dbReference>
<keyword evidence="2" id="KW-1185">Reference proteome</keyword>
<dbReference type="RefSeq" id="WP_256552018.1">
    <property type="nucleotide sequence ID" value="NZ_CP101751.1"/>
</dbReference>
<protein>
    <submittedName>
        <fullName evidence="1">DUF2480 family protein</fullName>
    </submittedName>
</protein>
<name>A0ABY5IX89_9FLAO</name>
<dbReference type="Proteomes" id="UP001059844">
    <property type="component" value="Chromosome"/>
</dbReference>
<dbReference type="EMBL" id="CP101751">
    <property type="protein sequence ID" value="UUC46353.1"/>
    <property type="molecule type" value="Genomic_DNA"/>
</dbReference>
<gene>
    <name evidence="1" type="ORF">NOX80_03915</name>
</gene>
<dbReference type="Pfam" id="PF10652">
    <property type="entry name" value="DUF2480"/>
    <property type="match status" value="1"/>
</dbReference>
<proteinExistence type="predicted"/>
<evidence type="ECO:0000313" key="2">
    <source>
        <dbReference type="Proteomes" id="UP001059844"/>
    </source>
</evidence>